<organism evidence="7 8">
    <name type="scientific">Mycena venus</name>
    <dbReference type="NCBI Taxonomy" id="2733690"/>
    <lineage>
        <taxon>Eukaryota</taxon>
        <taxon>Fungi</taxon>
        <taxon>Dikarya</taxon>
        <taxon>Basidiomycota</taxon>
        <taxon>Agaricomycotina</taxon>
        <taxon>Agaricomycetes</taxon>
        <taxon>Agaricomycetidae</taxon>
        <taxon>Agaricales</taxon>
        <taxon>Marasmiineae</taxon>
        <taxon>Mycenaceae</taxon>
        <taxon>Mycena</taxon>
    </lineage>
</organism>
<feature type="transmembrane region" description="Helical" evidence="6">
    <location>
        <begin position="434"/>
        <end position="455"/>
    </location>
</feature>
<evidence type="ECO:0000256" key="3">
    <source>
        <dbReference type="ARBA" id="ARBA00022989"/>
    </source>
</evidence>
<name>A0A8H6WYG2_9AGAR</name>
<feature type="transmembrane region" description="Helical" evidence="6">
    <location>
        <begin position="395"/>
        <end position="414"/>
    </location>
</feature>
<evidence type="ECO:0000313" key="8">
    <source>
        <dbReference type="Proteomes" id="UP000620124"/>
    </source>
</evidence>
<comment type="subcellular location">
    <subcellularLocation>
        <location evidence="1">Membrane</location>
        <topology evidence="1">Multi-pass membrane protein</topology>
    </subcellularLocation>
</comment>
<dbReference type="EMBL" id="JACAZI010000032">
    <property type="protein sequence ID" value="KAF7330890.1"/>
    <property type="molecule type" value="Genomic_DNA"/>
</dbReference>
<feature type="region of interest" description="Disordered" evidence="5">
    <location>
        <begin position="136"/>
        <end position="161"/>
    </location>
</feature>
<feature type="transmembrane region" description="Helical" evidence="6">
    <location>
        <begin position="232"/>
        <end position="252"/>
    </location>
</feature>
<dbReference type="InterPro" id="IPR011701">
    <property type="entry name" value="MFS"/>
</dbReference>
<dbReference type="PANTHER" id="PTHR23507">
    <property type="entry name" value="ZGC:174356"/>
    <property type="match status" value="1"/>
</dbReference>
<evidence type="ECO:0000256" key="1">
    <source>
        <dbReference type="ARBA" id="ARBA00004141"/>
    </source>
</evidence>
<sequence>MSSGESWAQEEETFEADPFVAVFPSRSRSVTHRERVSINVSGESVSGDTAGEREPLLGNPVPISRKKPFYRARPLWLVPFAIAAALIRGMTLSPRVETYTQLACSRLYHKYNHPANTSLEAPFYYRPSQPASVIFFNSPPDEEGSGEDRSGQLPSRQCKSDPAVTAGAARIQTIFTITMGLLSALTTGWWGHFGEKFGRTKVLAISTFGWFLTDLTFILVSHPSSPIPASYAHKLVLMAPVFEGALGGWSTLQSGTSAYISDCTSSGSRASVFSRFTGVSFLGFSLGPIIGGWLIRHPIALFTGQSGGQSVTSVFCVAAIASFVNFCFMLFVMPESVSKEQRDRASGRTIAFAGDAPSQDPGSMAKRGIFREFFSPLAIFLPVSISIEGRKRRDWSLTLLTCALFGYMLSAGLYQIKYLYGSHIYSWDAEQLSYYISFMGGGRALFLLFVLPLVISKFKPKLNLPKIPSVPGVKAAKPKPTKAHLAREIRFDLRLARISLCIDIIANTAIMLMPAPSVQEHAQLAINSTDSQFQRSQALFVLSSWIATWGAGLIPAIHSLALCIIQARALLEAGSGEDVAPVVLDASTGKLFGALAVLQAIGQMILGPALFGLIYYGTVATFPKAVFATAMGILFVALLATLLVRNPLADVKGKSPVRRRLGQRDAEEEEERGRSRTSKDLRGSYGSFSEAGSPPEQGPSTSGSN</sequence>
<dbReference type="SUPFAM" id="SSF103473">
    <property type="entry name" value="MFS general substrate transporter"/>
    <property type="match status" value="1"/>
</dbReference>
<reference evidence="7" key="1">
    <citation type="submission" date="2020-05" db="EMBL/GenBank/DDBJ databases">
        <title>Mycena genomes resolve the evolution of fungal bioluminescence.</title>
        <authorList>
            <person name="Tsai I.J."/>
        </authorList>
    </citation>
    <scope>NUCLEOTIDE SEQUENCE</scope>
    <source>
        <strain evidence="7">CCC161011</strain>
    </source>
</reference>
<evidence type="ECO:0000256" key="6">
    <source>
        <dbReference type="SAM" id="Phobius"/>
    </source>
</evidence>
<dbReference type="PANTHER" id="PTHR23507:SF1">
    <property type="entry name" value="FI18259P1-RELATED"/>
    <property type="match status" value="1"/>
</dbReference>
<feature type="transmembrane region" description="Helical" evidence="6">
    <location>
        <begin position="202"/>
        <end position="220"/>
    </location>
</feature>
<gene>
    <name evidence="7" type="ORF">MVEN_02428500</name>
</gene>
<proteinExistence type="predicted"/>
<keyword evidence="3 6" id="KW-1133">Transmembrane helix</keyword>
<protein>
    <submittedName>
        <fullName evidence="7">MFS general substrate transporter</fullName>
    </submittedName>
</protein>
<evidence type="ECO:0000256" key="4">
    <source>
        <dbReference type="ARBA" id="ARBA00023136"/>
    </source>
</evidence>
<keyword evidence="2 6" id="KW-0812">Transmembrane</keyword>
<dbReference type="AlphaFoldDB" id="A0A8H6WYG2"/>
<evidence type="ECO:0000256" key="5">
    <source>
        <dbReference type="SAM" id="MobiDB-lite"/>
    </source>
</evidence>
<feature type="transmembrane region" description="Helical" evidence="6">
    <location>
        <begin position="75"/>
        <end position="92"/>
    </location>
</feature>
<feature type="transmembrane region" description="Helical" evidence="6">
    <location>
        <begin position="538"/>
        <end position="565"/>
    </location>
</feature>
<feature type="transmembrane region" description="Helical" evidence="6">
    <location>
        <begin position="495"/>
        <end position="518"/>
    </location>
</feature>
<feature type="transmembrane region" description="Helical" evidence="6">
    <location>
        <begin position="622"/>
        <end position="644"/>
    </location>
</feature>
<dbReference type="Proteomes" id="UP000620124">
    <property type="component" value="Unassembled WGS sequence"/>
</dbReference>
<feature type="transmembrane region" description="Helical" evidence="6">
    <location>
        <begin position="171"/>
        <end position="190"/>
    </location>
</feature>
<keyword evidence="8" id="KW-1185">Reference proteome</keyword>
<dbReference type="OrthoDB" id="3026777at2759"/>
<feature type="transmembrane region" description="Helical" evidence="6">
    <location>
        <begin position="310"/>
        <end position="332"/>
    </location>
</feature>
<feature type="transmembrane region" description="Helical" evidence="6">
    <location>
        <begin position="591"/>
        <end position="616"/>
    </location>
</feature>
<dbReference type="Pfam" id="PF07690">
    <property type="entry name" value="MFS_1"/>
    <property type="match status" value="1"/>
</dbReference>
<feature type="region of interest" description="Disordered" evidence="5">
    <location>
        <begin position="657"/>
        <end position="705"/>
    </location>
</feature>
<dbReference type="Gene3D" id="1.20.1250.20">
    <property type="entry name" value="MFS general substrate transporter like domains"/>
    <property type="match status" value="1"/>
</dbReference>
<evidence type="ECO:0000256" key="2">
    <source>
        <dbReference type="ARBA" id="ARBA00022692"/>
    </source>
</evidence>
<feature type="transmembrane region" description="Helical" evidence="6">
    <location>
        <begin position="272"/>
        <end position="295"/>
    </location>
</feature>
<dbReference type="GO" id="GO:0022857">
    <property type="term" value="F:transmembrane transporter activity"/>
    <property type="evidence" value="ECO:0007669"/>
    <property type="project" value="InterPro"/>
</dbReference>
<accession>A0A8H6WYG2</accession>
<dbReference type="InterPro" id="IPR036259">
    <property type="entry name" value="MFS_trans_sf"/>
</dbReference>
<comment type="caution">
    <text evidence="7">The sequence shown here is derived from an EMBL/GenBank/DDBJ whole genome shotgun (WGS) entry which is preliminary data.</text>
</comment>
<evidence type="ECO:0000313" key="7">
    <source>
        <dbReference type="EMBL" id="KAF7330890.1"/>
    </source>
</evidence>
<keyword evidence="4 6" id="KW-0472">Membrane</keyword>
<dbReference type="GO" id="GO:0016020">
    <property type="term" value="C:membrane"/>
    <property type="evidence" value="ECO:0007669"/>
    <property type="project" value="UniProtKB-SubCell"/>
</dbReference>
<feature type="compositionally biased region" description="Basic and acidic residues" evidence="5">
    <location>
        <begin position="671"/>
        <end position="682"/>
    </location>
</feature>